<dbReference type="EMBL" id="JBAHYK010000316">
    <property type="protein sequence ID" value="KAL0575319.1"/>
    <property type="molecule type" value="Genomic_DNA"/>
</dbReference>
<organism evidence="1 2">
    <name type="scientific">Marasmius crinis-equi</name>
    <dbReference type="NCBI Taxonomy" id="585013"/>
    <lineage>
        <taxon>Eukaryota</taxon>
        <taxon>Fungi</taxon>
        <taxon>Dikarya</taxon>
        <taxon>Basidiomycota</taxon>
        <taxon>Agaricomycotina</taxon>
        <taxon>Agaricomycetes</taxon>
        <taxon>Agaricomycetidae</taxon>
        <taxon>Agaricales</taxon>
        <taxon>Marasmiineae</taxon>
        <taxon>Marasmiaceae</taxon>
        <taxon>Marasmius</taxon>
    </lineage>
</organism>
<name>A0ABR3FIW8_9AGAR</name>
<gene>
    <name evidence="1" type="ORF">V5O48_006648</name>
</gene>
<evidence type="ECO:0008006" key="3">
    <source>
        <dbReference type="Google" id="ProtNLM"/>
    </source>
</evidence>
<sequence length="129" mass="14885">MKRLTVLVADDQPLSPPFAAILKVARAMARQRLSLIVEAFENAPNAKTVNSVVLFRGMDDDSRADLVRRQVKQNTPVLEEIFSLVEEYHQERKLRSLIENMTNRGFMELSGHIKNRMELLLEMFREDSV</sequence>
<comment type="caution">
    <text evidence="1">The sequence shown here is derived from an EMBL/GenBank/DDBJ whole genome shotgun (WGS) entry which is preliminary data.</text>
</comment>
<protein>
    <recommendedName>
        <fullName evidence="3">Universal stress protein</fullName>
    </recommendedName>
</protein>
<reference evidence="1 2" key="1">
    <citation type="submission" date="2024-02" db="EMBL/GenBank/DDBJ databases">
        <title>A draft genome for the cacao thread blight pathogen Marasmius crinis-equi.</title>
        <authorList>
            <person name="Cohen S.P."/>
            <person name="Baruah I.K."/>
            <person name="Amoako-Attah I."/>
            <person name="Bukari Y."/>
            <person name="Meinhardt L.W."/>
            <person name="Bailey B.A."/>
        </authorList>
    </citation>
    <scope>NUCLEOTIDE SEQUENCE [LARGE SCALE GENOMIC DNA]</scope>
    <source>
        <strain evidence="1 2">GH-76</strain>
    </source>
</reference>
<keyword evidence="2" id="KW-1185">Reference proteome</keyword>
<evidence type="ECO:0000313" key="1">
    <source>
        <dbReference type="EMBL" id="KAL0575319.1"/>
    </source>
</evidence>
<dbReference type="Proteomes" id="UP001465976">
    <property type="component" value="Unassembled WGS sequence"/>
</dbReference>
<evidence type="ECO:0000313" key="2">
    <source>
        <dbReference type="Proteomes" id="UP001465976"/>
    </source>
</evidence>
<accession>A0ABR3FIW8</accession>
<proteinExistence type="predicted"/>